<evidence type="ECO:0000313" key="1">
    <source>
        <dbReference type="EMBL" id="MCI0127305.1"/>
    </source>
</evidence>
<dbReference type="EMBL" id="JALAZD010000001">
    <property type="protein sequence ID" value="MCI0127305.1"/>
    <property type="molecule type" value="Genomic_DNA"/>
</dbReference>
<dbReference type="InterPro" id="IPR012337">
    <property type="entry name" value="RNaseH-like_sf"/>
</dbReference>
<dbReference type="InterPro" id="IPR036397">
    <property type="entry name" value="RNaseH_sf"/>
</dbReference>
<sequence>MPPIPVDGGGIVVLIFIDFEASSLSKQSYPIEIGWVTEAGAEEGHLIRPAPIWTEWDARAELIHGLSRAQLSEEGEPHDLVCERVISVFGGNDIYASAPSWDGHWLSMLLRASGKPRHLLRLSGTSELFLAAARGRLGTTDDALAAAHIEQVRQSLKQPAQEHRAVSDARREWELWKALVA</sequence>
<reference evidence="1" key="1">
    <citation type="submission" date="2022-03" db="EMBL/GenBank/DDBJ databases">
        <title>The complete genome sequence of a Methyloterrigena soli.</title>
        <authorList>
            <person name="Zi Z."/>
        </authorList>
    </citation>
    <scope>NUCLEOTIDE SEQUENCE</scope>
    <source>
        <strain evidence="1">M48</strain>
    </source>
</reference>
<dbReference type="AlphaFoldDB" id="A0AA41QLY0"/>
<dbReference type="SUPFAM" id="SSF53098">
    <property type="entry name" value="Ribonuclease H-like"/>
    <property type="match status" value="1"/>
</dbReference>
<keyword evidence="2" id="KW-1185">Reference proteome</keyword>
<name>A0AA41QLY0_9HYPH</name>
<comment type="caution">
    <text evidence="1">The sequence shown here is derived from an EMBL/GenBank/DDBJ whole genome shotgun (WGS) entry which is preliminary data.</text>
</comment>
<evidence type="ECO:0000313" key="2">
    <source>
        <dbReference type="Proteomes" id="UP001156140"/>
    </source>
</evidence>
<organism evidence="1 2">
    <name type="scientific">Paradevosia shaoguanensis</name>
    <dbReference type="NCBI Taxonomy" id="1335043"/>
    <lineage>
        <taxon>Bacteria</taxon>
        <taxon>Pseudomonadati</taxon>
        <taxon>Pseudomonadota</taxon>
        <taxon>Alphaproteobacteria</taxon>
        <taxon>Hyphomicrobiales</taxon>
        <taxon>Devosiaceae</taxon>
        <taxon>Paradevosia</taxon>
    </lineage>
</organism>
<dbReference type="RefSeq" id="WP_281735874.1">
    <property type="nucleotide sequence ID" value="NZ_JAKETQ010000001.1"/>
</dbReference>
<dbReference type="Proteomes" id="UP001156140">
    <property type="component" value="Unassembled WGS sequence"/>
</dbReference>
<accession>A0AA41QLY0</accession>
<gene>
    <name evidence="1" type="ORF">ML536_10760</name>
</gene>
<protein>
    <submittedName>
        <fullName evidence="1">Transcriptional regulator</fullName>
    </submittedName>
</protein>
<dbReference type="Gene3D" id="3.30.420.10">
    <property type="entry name" value="Ribonuclease H-like superfamily/Ribonuclease H"/>
    <property type="match status" value="1"/>
</dbReference>
<proteinExistence type="predicted"/>
<dbReference type="GO" id="GO:0003676">
    <property type="term" value="F:nucleic acid binding"/>
    <property type="evidence" value="ECO:0007669"/>
    <property type="project" value="InterPro"/>
</dbReference>